<feature type="domain" description="HTH marR-type" evidence="1">
    <location>
        <begin position="19"/>
        <end position="152"/>
    </location>
</feature>
<dbReference type="SUPFAM" id="SSF46785">
    <property type="entry name" value="Winged helix' DNA-binding domain"/>
    <property type="match status" value="1"/>
</dbReference>
<dbReference type="PRINTS" id="PR00598">
    <property type="entry name" value="HTHMARR"/>
</dbReference>
<dbReference type="Pfam" id="PF01047">
    <property type="entry name" value="MarR"/>
    <property type="match status" value="1"/>
</dbReference>
<dbReference type="Gene3D" id="1.10.10.10">
    <property type="entry name" value="Winged helix-like DNA-binding domain superfamily/Winged helix DNA-binding domain"/>
    <property type="match status" value="1"/>
</dbReference>
<reference evidence="2" key="1">
    <citation type="submission" date="2021-01" db="EMBL/GenBank/DDBJ databases">
        <title>Whole genome shotgun sequence of Cellulomonas chitinilytica NBRC 110799.</title>
        <authorList>
            <person name="Komaki H."/>
            <person name="Tamura T."/>
        </authorList>
    </citation>
    <scope>NUCLEOTIDE SEQUENCE</scope>
    <source>
        <strain evidence="2">NBRC 110799</strain>
    </source>
</reference>
<dbReference type="PANTHER" id="PTHR33164:SF103">
    <property type="entry name" value="REGULATORY PROTEIN MARR"/>
    <property type="match status" value="1"/>
</dbReference>
<dbReference type="InterPro" id="IPR039422">
    <property type="entry name" value="MarR/SlyA-like"/>
</dbReference>
<evidence type="ECO:0000313" key="2">
    <source>
        <dbReference type="EMBL" id="GIG23508.1"/>
    </source>
</evidence>
<dbReference type="Proteomes" id="UP000632740">
    <property type="component" value="Unassembled WGS sequence"/>
</dbReference>
<name>A0A919P5B1_9CELL</name>
<gene>
    <name evidence="2" type="ORF">Cch01nite_42320</name>
</gene>
<evidence type="ECO:0000259" key="1">
    <source>
        <dbReference type="PROSITE" id="PS50995"/>
    </source>
</evidence>
<dbReference type="GO" id="GO:0006950">
    <property type="term" value="P:response to stress"/>
    <property type="evidence" value="ECO:0007669"/>
    <property type="project" value="TreeGrafter"/>
</dbReference>
<dbReference type="EMBL" id="BONK01000020">
    <property type="protein sequence ID" value="GIG23508.1"/>
    <property type="molecule type" value="Genomic_DNA"/>
</dbReference>
<dbReference type="InterPro" id="IPR000835">
    <property type="entry name" value="HTH_MarR-typ"/>
</dbReference>
<dbReference type="PROSITE" id="PS50995">
    <property type="entry name" value="HTH_MARR_2"/>
    <property type="match status" value="1"/>
</dbReference>
<keyword evidence="3" id="KW-1185">Reference proteome</keyword>
<dbReference type="SMART" id="SM00347">
    <property type="entry name" value="HTH_MARR"/>
    <property type="match status" value="1"/>
</dbReference>
<dbReference type="AlphaFoldDB" id="A0A919P5B1"/>
<protein>
    <recommendedName>
        <fullName evidence="1">HTH marR-type domain-containing protein</fullName>
    </recommendedName>
</protein>
<evidence type="ECO:0000313" key="3">
    <source>
        <dbReference type="Proteomes" id="UP000632740"/>
    </source>
</evidence>
<organism evidence="2 3">
    <name type="scientific">Cellulomonas chitinilytica</name>
    <dbReference type="NCBI Taxonomy" id="398759"/>
    <lineage>
        <taxon>Bacteria</taxon>
        <taxon>Bacillati</taxon>
        <taxon>Actinomycetota</taxon>
        <taxon>Actinomycetes</taxon>
        <taxon>Micrococcales</taxon>
        <taxon>Cellulomonadaceae</taxon>
        <taxon>Cellulomonas</taxon>
    </lineage>
</organism>
<accession>A0A919P5B1</accession>
<dbReference type="InterPro" id="IPR036390">
    <property type="entry name" value="WH_DNA-bd_sf"/>
</dbReference>
<sequence length="156" mass="17119">MWLPHNCGTLAAVTTHDDPGEFLELLYAVVRGLHRDAAHAGSPLGTTPGQVRLLRTLSRCDGPRRLGELAVALDVAPRSVTSKVDQAEEDGWVRRVDDPNDRRATLVELTEEGRAVLDEIAARRQSGAAERLARLDADERARLLDMLRRMGAPRPG</sequence>
<dbReference type="GO" id="GO:0003700">
    <property type="term" value="F:DNA-binding transcription factor activity"/>
    <property type="evidence" value="ECO:0007669"/>
    <property type="project" value="InterPro"/>
</dbReference>
<comment type="caution">
    <text evidence="2">The sequence shown here is derived from an EMBL/GenBank/DDBJ whole genome shotgun (WGS) entry which is preliminary data.</text>
</comment>
<dbReference type="PANTHER" id="PTHR33164">
    <property type="entry name" value="TRANSCRIPTIONAL REGULATOR, MARR FAMILY"/>
    <property type="match status" value="1"/>
</dbReference>
<proteinExistence type="predicted"/>
<dbReference type="InterPro" id="IPR036388">
    <property type="entry name" value="WH-like_DNA-bd_sf"/>
</dbReference>